<reference evidence="1 2" key="1">
    <citation type="submission" date="2024-04" db="EMBL/GenBank/DDBJ databases">
        <authorList>
            <person name="Waldvogel A.-M."/>
            <person name="Schoenle A."/>
        </authorList>
    </citation>
    <scope>NUCLEOTIDE SEQUENCE [LARGE SCALE GENOMIC DNA]</scope>
</reference>
<evidence type="ECO:0000313" key="1">
    <source>
        <dbReference type="EMBL" id="CAL1606776.1"/>
    </source>
</evidence>
<dbReference type="Proteomes" id="UP001497482">
    <property type="component" value="Chromosome 5"/>
</dbReference>
<protein>
    <submittedName>
        <fullName evidence="1">Uncharacterized protein</fullName>
    </submittedName>
</protein>
<name>A0AAV2M0A6_KNICA</name>
<organism evidence="1 2">
    <name type="scientific">Knipowitschia caucasica</name>
    <name type="common">Caucasian dwarf goby</name>
    <name type="synonym">Pomatoschistus caucasicus</name>
    <dbReference type="NCBI Taxonomy" id="637954"/>
    <lineage>
        <taxon>Eukaryota</taxon>
        <taxon>Metazoa</taxon>
        <taxon>Chordata</taxon>
        <taxon>Craniata</taxon>
        <taxon>Vertebrata</taxon>
        <taxon>Euteleostomi</taxon>
        <taxon>Actinopterygii</taxon>
        <taxon>Neopterygii</taxon>
        <taxon>Teleostei</taxon>
        <taxon>Neoteleostei</taxon>
        <taxon>Acanthomorphata</taxon>
        <taxon>Gobiaria</taxon>
        <taxon>Gobiiformes</taxon>
        <taxon>Gobioidei</taxon>
        <taxon>Gobiidae</taxon>
        <taxon>Gobiinae</taxon>
        <taxon>Knipowitschia</taxon>
    </lineage>
</organism>
<accession>A0AAV2M0A6</accession>
<gene>
    <name evidence="1" type="ORF">KC01_LOCUS33894</name>
</gene>
<sequence>MPVYGNKADSTTVLHLDQYEEAVGFLLKLPKWQLEGYHLWYRVRTCKHQEDAPQSDLHAAAGLIPRLRKLPFHGPAAAAYALGISAVKPP</sequence>
<evidence type="ECO:0000313" key="2">
    <source>
        <dbReference type="Proteomes" id="UP001497482"/>
    </source>
</evidence>
<proteinExistence type="predicted"/>
<keyword evidence="2" id="KW-1185">Reference proteome</keyword>
<dbReference type="AlphaFoldDB" id="A0AAV2M0A6"/>
<dbReference type="EMBL" id="OZ035827">
    <property type="protein sequence ID" value="CAL1606776.1"/>
    <property type="molecule type" value="Genomic_DNA"/>
</dbReference>